<evidence type="ECO:0000259" key="2">
    <source>
        <dbReference type="Pfam" id="PF13338"/>
    </source>
</evidence>
<evidence type="ECO:0000313" key="3">
    <source>
        <dbReference type="EMBL" id="MEQ2558183.1"/>
    </source>
</evidence>
<organism evidence="3 4">
    <name type="scientific">Maccoyibacter intestinihominis</name>
    <dbReference type="NCBI Taxonomy" id="3133499"/>
    <lineage>
        <taxon>Bacteria</taxon>
        <taxon>Bacillati</taxon>
        <taxon>Bacillota</taxon>
        <taxon>Clostridia</taxon>
        <taxon>Lachnospirales</taxon>
        <taxon>Lachnospiraceae</taxon>
        <taxon>Maccoyibacter</taxon>
    </lineage>
</organism>
<feature type="domain" description="AbiEi antitoxin N-terminal" evidence="2">
    <location>
        <begin position="20"/>
        <end position="67"/>
    </location>
</feature>
<dbReference type="EMBL" id="JBBMEX010000009">
    <property type="protein sequence ID" value="MEQ2558183.1"/>
    <property type="molecule type" value="Genomic_DNA"/>
</dbReference>
<evidence type="ECO:0000313" key="4">
    <source>
        <dbReference type="Proteomes" id="UP001454489"/>
    </source>
</evidence>
<comment type="caution">
    <text evidence="3">The sequence shown here is derived from an EMBL/GenBank/DDBJ whole genome shotgun (WGS) entry which is preliminary data.</text>
</comment>
<keyword evidence="4" id="KW-1185">Reference proteome</keyword>
<evidence type="ECO:0000256" key="1">
    <source>
        <dbReference type="SAM" id="Coils"/>
    </source>
</evidence>
<feature type="coiled-coil region" evidence="1">
    <location>
        <begin position="2"/>
        <end position="29"/>
    </location>
</feature>
<dbReference type="InterPro" id="IPR025159">
    <property type="entry name" value="AbiEi_N"/>
</dbReference>
<dbReference type="RefSeq" id="WP_353531056.1">
    <property type="nucleotide sequence ID" value="NZ_JBBMEX010000009.1"/>
</dbReference>
<protein>
    <submittedName>
        <fullName evidence="3">Type IV toxin-antitoxin system AbiEi family antitoxin domain-containing protein</fullName>
    </submittedName>
</protein>
<gene>
    <name evidence="3" type="ORF">WMO43_09915</name>
</gene>
<dbReference type="Proteomes" id="UP001454489">
    <property type="component" value="Unassembled WGS sequence"/>
</dbReference>
<accession>A0ABV1HEP2</accession>
<sequence>MAEEKKERLSRQEKKEQQLEAIRKLIEEKGGVAKTSELYTLGLDYRVLQRFVEEGTLERIKSGYYSLGYRKKSEEEIIPVLFPDGVLCMESGLYYQGYLKERPYIWSIAVDKNTSKSRFKMDYPIVHPYYTETKVLEMGVETFDMNGQKIKIYEKERLICDCLKYEDKLDADSLKKGLLAFIKDEEKDIAKLMMYARERRVVEKVRNRIGVWL</sequence>
<keyword evidence="1" id="KW-0175">Coiled coil</keyword>
<reference evidence="3 4" key="1">
    <citation type="submission" date="2024-03" db="EMBL/GenBank/DDBJ databases">
        <title>Human intestinal bacterial collection.</title>
        <authorList>
            <person name="Pauvert C."/>
            <person name="Hitch T.C.A."/>
            <person name="Clavel T."/>
        </authorList>
    </citation>
    <scope>NUCLEOTIDE SEQUENCE [LARGE SCALE GENOMIC DNA]</scope>
    <source>
        <strain evidence="3 4">CLA-AA-H185</strain>
    </source>
</reference>
<proteinExistence type="predicted"/>
<dbReference type="Pfam" id="PF13338">
    <property type="entry name" value="AbiEi_4"/>
    <property type="match status" value="1"/>
</dbReference>
<name>A0ABV1HEP2_9FIRM</name>